<dbReference type="NCBIfam" id="TIGR00064">
    <property type="entry name" value="ftsY"/>
    <property type="match status" value="1"/>
</dbReference>
<evidence type="ECO:0000313" key="15">
    <source>
        <dbReference type="EMBL" id="MFC5296544.1"/>
    </source>
</evidence>
<dbReference type="SMART" id="SM00963">
    <property type="entry name" value="SRP54_N"/>
    <property type="match status" value="1"/>
</dbReference>
<feature type="domain" description="SRP54-type proteins GTP-binding" evidence="13">
    <location>
        <begin position="357"/>
        <end position="560"/>
    </location>
</feature>
<protein>
    <recommendedName>
        <fullName evidence="9">Signal recognition particle receptor FtsY</fullName>
        <shortName evidence="9">SRP receptor</shortName>
        <ecNumber evidence="9">3.6.5.4</ecNumber>
    </recommendedName>
</protein>
<feature type="compositionally biased region" description="Low complexity" evidence="10">
    <location>
        <begin position="125"/>
        <end position="147"/>
    </location>
</feature>
<evidence type="ECO:0000256" key="5">
    <source>
        <dbReference type="ARBA" id="ARBA00023134"/>
    </source>
</evidence>
<dbReference type="InterPro" id="IPR036225">
    <property type="entry name" value="SRP/SRP_N"/>
</dbReference>
<comment type="caution">
    <text evidence="15">The sequence shown here is derived from an EMBL/GenBank/DDBJ whole genome shotgun (WGS) entry which is preliminary data.</text>
</comment>
<evidence type="ECO:0000256" key="11">
    <source>
        <dbReference type="SAM" id="Phobius"/>
    </source>
</evidence>
<keyword evidence="7 9" id="KW-0675">Receptor</keyword>
<dbReference type="EC" id="3.6.5.4" evidence="9"/>
<dbReference type="SUPFAM" id="SSF52540">
    <property type="entry name" value="P-loop containing nucleoside triphosphate hydrolases"/>
    <property type="match status" value="1"/>
</dbReference>
<evidence type="ECO:0000256" key="4">
    <source>
        <dbReference type="ARBA" id="ARBA00022801"/>
    </source>
</evidence>
<dbReference type="RefSeq" id="WP_343925458.1">
    <property type="nucleotide sequence ID" value="NZ_BAAAIR010000046.1"/>
</dbReference>
<evidence type="ECO:0000256" key="7">
    <source>
        <dbReference type="ARBA" id="ARBA00023170"/>
    </source>
</evidence>
<evidence type="ECO:0000256" key="10">
    <source>
        <dbReference type="SAM" id="MobiDB-lite"/>
    </source>
</evidence>
<feature type="binding site" evidence="9">
    <location>
        <begin position="364"/>
        <end position="371"/>
    </location>
    <ligand>
        <name>GTP</name>
        <dbReference type="ChEBI" id="CHEBI:37565"/>
    </ligand>
</feature>
<gene>
    <name evidence="9 15" type="primary">ftsY</name>
    <name evidence="15" type="ORF">ACFPK8_03410</name>
</gene>
<dbReference type="Pfam" id="PF00448">
    <property type="entry name" value="SRP54"/>
    <property type="match status" value="1"/>
</dbReference>
<keyword evidence="3 9" id="KW-0547">Nucleotide-binding</keyword>
<dbReference type="PANTHER" id="PTHR43134:SF1">
    <property type="entry name" value="SIGNAL RECOGNITION PARTICLE RECEPTOR SUBUNIT ALPHA"/>
    <property type="match status" value="1"/>
</dbReference>
<dbReference type="PANTHER" id="PTHR43134">
    <property type="entry name" value="SIGNAL RECOGNITION PARTICLE RECEPTOR SUBUNIT ALPHA"/>
    <property type="match status" value="1"/>
</dbReference>
<keyword evidence="1 9" id="KW-1003">Cell membrane</keyword>
<dbReference type="EMBL" id="JBHSLN010000012">
    <property type="protein sequence ID" value="MFC5296544.1"/>
    <property type="molecule type" value="Genomic_DNA"/>
</dbReference>
<evidence type="ECO:0000256" key="3">
    <source>
        <dbReference type="ARBA" id="ARBA00022741"/>
    </source>
</evidence>
<evidence type="ECO:0000313" key="16">
    <source>
        <dbReference type="Proteomes" id="UP001595937"/>
    </source>
</evidence>
<dbReference type="Gene3D" id="3.40.50.300">
    <property type="entry name" value="P-loop containing nucleotide triphosphate hydrolases"/>
    <property type="match status" value="1"/>
</dbReference>
<comment type="similarity">
    <text evidence="9">Belongs to the GTP-binding SRP family. FtsY subfamily.</text>
</comment>
<feature type="domain" description="AAA+ ATPase" evidence="12">
    <location>
        <begin position="356"/>
        <end position="516"/>
    </location>
</feature>
<feature type="binding site" evidence="9">
    <location>
        <begin position="447"/>
        <end position="451"/>
    </location>
    <ligand>
        <name>GTP</name>
        <dbReference type="ChEBI" id="CHEBI:37565"/>
    </ligand>
</feature>
<sequence length="561" mass="56748">MDPNDILALFAGGGGSVLVVGAVAWAIVRGRGKKKSSQDDTTQTGSQGPTGTGAGPSAQSSTGTSTRSSTAVTDRPAPPSWADTLSAPTRKPSSTAPPAGETPPPADSATADSSTLEETPDGDAAEAAAPTTDPSADGAAARDLAQAPEPTTLEDHAAVEGSTLAEAPTAAEGSTATEDQAGVDAPTSPAESGAPATATDVPESATGAAEAGAPGAPASGGPVPASDGAAPAAETAPGGPVLDTPEAPADRMVRLRDRLSRSGAIGRGILGLLTRGGTVDEDTWDEIEETLLLADLGPDATDEMLENLRRRIQVLGTDDRAGVREVLREELVGLIDPDLDRRLAASRRDAPDGTEVPSVLLMVGVNGTGKTTTVGKLARVLVAADRTVVLGAADTFRAAAADQLQTWGSRVGVDTVRADRDGADPAAVAFDAVKEGIEQEVDVVIIDTAGRLQNKKGLMDELGKVRRVAEKGLHGDSVAEVLLVIDATTGQNGMQQAKVFSEAVNITGIVLTKLDGTAKGGIVVNVQRALGVPVKMVGLGEGMDDLTPFDPYGFVDALLED</sequence>
<dbReference type="Proteomes" id="UP001595937">
    <property type="component" value="Unassembled WGS sequence"/>
</dbReference>
<dbReference type="SUPFAM" id="SSF47364">
    <property type="entry name" value="Domain of the SRP/SRP receptor G-proteins"/>
    <property type="match status" value="1"/>
</dbReference>
<keyword evidence="16" id="KW-1185">Reference proteome</keyword>
<evidence type="ECO:0000256" key="8">
    <source>
        <dbReference type="ARBA" id="ARBA00048027"/>
    </source>
</evidence>
<comment type="subunit">
    <text evidence="9">Part of the signal recognition particle protein translocation system, which is composed of SRP and FtsY.</text>
</comment>
<dbReference type="InterPro" id="IPR027417">
    <property type="entry name" value="P-loop_NTPase"/>
</dbReference>
<dbReference type="SMART" id="SM00962">
    <property type="entry name" value="SRP54"/>
    <property type="match status" value="1"/>
</dbReference>
<organism evidence="15 16">
    <name type="scientific">Brachybacterium tyrofermentans</name>
    <dbReference type="NCBI Taxonomy" id="47848"/>
    <lineage>
        <taxon>Bacteria</taxon>
        <taxon>Bacillati</taxon>
        <taxon>Actinomycetota</taxon>
        <taxon>Actinomycetes</taxon>
        <taxon>Micrococcales</taxon>
        <taxon>Dermabacteraceae</taxon>
        <taxon>Brachybacterium</taxon>
    </lineage>
</organism>
<feature type="transmembrane region" description="Helical" evidence="11">
    <location>
        <begin position="6"/>
        <end position="28"/>
    </location>
</feature>
<dbReference type="Pfam" id="PF02881">
    <property type="entry name" value="SRP54_N"/>
    <property type="match status" value="1"/>
</dbReference>
<evidence type="ECO:0000256" key="2">
    <source>
        <dbReference type="ARBA" id="ARBA00022490"/>
    </source>
</evidence>
<reference evidence="16" key="1">
    <citation type="journal article" date="2019" name="Int. J. Syst. Evol. Microbiol.">
        <title>The Global Catalogue of Microorganisms (GCM) 10K type strain sequencing project: providing services to taxonomists for standard genome sequencing and annotation.</title>
        <authorList>
            <consortium name="The Broad Institute Genomics Platform"/>
            <consortium name="The Broad Institute Genome Sequencing Center for Infectious Disease"/>
            <person name="Wu L."/>
            <person name="Ma J."/>
        </authorList>
    </citation>
    <scope>NUCLEOTIDE SEQUENCE [LARGE SCALE GENOMIC DNA]</scope>
    <source>
        <strain evidence="16">CGMCC 1.16455</strain>
    </source>
</reference>
<dbReference type="InterPro" id="IPR013822">
    <property type="entry name" value="Signal_recog_particl_SRP54_hlx"/>
</dbReference>
<evidence type="ECO:0000256" key="9">
    <source>
        <dbReference type="HAMAP-Rule" id="MF_00920"/>
    </source>
</evidence>
<dbReference type="InterPro" id="IPR003593">
    <property type="entry name" value="AAA+_ATPase"/>
</dbReference>
<dbReference type="InterPro" id="IPR042101">
    <property type="entry name" value="SRP54_N_sf"/>
</dbReference>
<keyword evidence="11" id="KW-1133">Transmembrane helix</keyword>
<evidence type="ECO:0000259" key="13">
    <source>
        <dbReference type="SMART" id="SM00962"/>
    </source>
</evidence>
<dbReference type="InterPro" id="IPR004390">
    <property type="entry name" value="SR_rcpt_FtsY"/>
</dbReference>
<comment type="subcellular location">
    <subcellularLocation>
        <location evidence="9">Cell membrane</location>
        <topology evidence="9">Peripheral membrane protein</topology>
        <orientation evidence="9">Cytoplasmic side</orientation>
    </subcellularLocation>
    <subcellularLocation>
        <location evidence="9">Cytoplasm</location>
    </subcellularLocation>
</comment>
<keyword evidence="4 9" id="KW-0378">Hydrolase</keyword>
<dbReference type="SMART" id="SM00382">
    <property type="entry name" value="AAA"/>
    <property type="match status" value="1"/>
</dbReference>
<accession>A0ABW0FC49</accession>
<feature type="compositionally biased region" description="Low complexity" evidence="10">
    <location>
        <begin position="202"/>
        <end position="240"/>
    </location>
</feature>
<keyword evidence="6 9" id="KW-0472">Membrane</keyword>
<keyword evidence="2 9" id="KW-0963">Cytoplasm</keyword>
<feature type="binding site" evidence="9">
    <location>
        <begin position="512"/>
        <end position="515"/>
    </location>
    <ligand>
        <name>GTP</name>
        <dbReference type="ChEBI" id="CHEBI:37565"/>
    </ligand>
</feature>
<comment type="catalytic activity">
    <reaction evidence="8 9">
        <text>GTP + H2O = GDP + phosphate + H(+)</text>
        <dbReference type="Rhea" id="RHEA:19669"/>
        <dbReference type="ChEBI" id="CHEBI:15377"/>
        <dbReference type="ChEBI" id="CHEBI:15378"/>
        <dbReference type="ChEBI" id="CHEBI:37565"/>
        <dbReference type="ChEBI" id="CHEBI:43474"/>
        <dbReference type="ChEBI" id="CHEBI:58189"/>
        <dbReference type="EC" id="3.6.5.4"/>
    </reaction>
</comment>
<dbReference type="HAMAP" id="MF_00920">
    <property type="entry name" value="FtsY"/>
    <property type="match status" value="1"/>
</dbReference>
<dbReference type="GeneID" id="303298422"/>
<feature type="region of interest" description="Disordered" evidence="10">
    <location>
        <begin position="30"/>
        <end position="248"/>
    </location>
</feature>
<feature type="compositionally biased region" description="Low complexity" evidence="10">
    <location>
        <begin position="55"/>
        <end position="73"/>
    </location>
</feature>
<dbReference type="Gene3D" id="1.20.120.140">
    <property type="entry name" value="Signal recognition particle SRP54, nucleotide-binding domain"/>
    <property type="match status" value="1"/>
</dbReference>
<name>A0ABW0FC49_9MICO</name>
<proteinExistence type="inferred from homology"/>
<evidence type="ECO:0000259" key="14">
    <source>
        <dbReference type="SMART" id="SM00963"/>
    </source>
</evidence>
<feature type="domain" description="Signal recognition particle SRP54 helical bundle" evidence="14">
    <location>
        <begin position="255"/>
        <end position="335"/>
    </location>
</feature>
<evidence type="ECO:0000256" key="6">
    <source>
        <dbReference type="ARBA" id="ARBA00023136"/>
    </source>
</evidence>
<evidence type="ECO:0000259" key="12">
    <source>
        <dbReference type="SMART" id="SM00382"/>
    </source>
</evidence>
<keyword evidence="11" id="KW-0812">Transmembrane</keyword>
<evidence type="ECO:0000256" key="1">
    <source>
        <dbReference type="ARBA" id="ARBA00022475"/>
    </source>
</evidence>
<dbReference type="InterPro" id="IPR000897">
    <property type="entry name" value="SRP54_GTPase_dom"/>
</dbReference>
<keyword evidence="5 9" id="KW-0342">GTP-binding</keyword>
<comment type="function">
    <text evidence="9">Involved in targeting and insertion of nascent membrane proteins into the cytoplasmic membrane. Acts as a receptor for the complex formed by the signal recognition particle (SRP) and the ribosome-nascent chain (RNC).</text>
</comment>